<comment type="caution">
    <text evidence="1">The sequence shown here is derived from an EMBL/GenBank/DDBJ whole genome shotgun (WGS) entry which is preliminary data.</text>
</comment>
<dbReference type="AlphaFoldDB" id="A0AAW2G6Z0"/>
<dbReference type="Proteomes" id="UP001430953">
    <property type="component" value="Unassembled WGS sequence"/>
</dbReference>
<evidence type="ECO:0000313" key="2">
    <source>
        <dbReference type="Proteomes" id="UP001430953"/>
    </source>
</evidence>
<gene>
    <name evidence="1" type="ORF">PUN28_007025</name>
</gene>
<keyword evidence="2" id="KW-1185">Reference proteome</keyword>
<organism evidence="1 2">
    <name type="scientific">Cardiocondyla obscurior</name>
    <dbReference type="NCBI Taxonomy" id="286306"/>
    <lineage>
        <taxon>Eukaryota</taxon>
        <taxon>Metazoa</taxon>
        <taxon>Ecdysozoa</taxon>
        <taxon>Arthropoda</taxon>
        <taxon>Hexapoda</taxon>
        <taxon>Insecta</taxon>
        <taxon>Pterygota</taxon>
        <taxon>Neoptera</taxon>
        <taxon>Endopterygota</taxon>
        <taxon>Hymenoptera</taxon>
        <taxon>Apocrita</taxon>
        <taxon>Aculeata</taxon>
        <taxon>Formicoidea</taxon>
        <taxon>Formicidae</taxon>
        <taxon>Myrmicinae</taxon>
        <taxon>Cardiocondyla</taxon>
    </lineage>
</organism>
<protein>
    <submittedName>
        <fullName evidence="1">Uncharacterized protein</fullName>
    </submittedName>
</protein>
<dbReference type="EMBL" id="JADYXP020000006">
    <property type="protein sequence ID" value="KAL0121947.1"/>
    <property type="molecule type" value="Genomic_DNA"/>
</dbReference>
<name>A0AAW2G6Z0_9HYME</name>
<evidence type="ECO:0000313" key="1">
    <source>
        <dbReference type="EMBL" id="KAL0121947.1"/>
    </source>
</evidence>
<reference evidence="1 2" key="1">
    <citation type="submission" date="2023-03" db="EMBL/GenBank/DDBJ databases">
        <title>High recombination rates correlate with genetic variation in Cardiocondyla obscurior ants.</title>
        <authorList>
            <person name="Errbii M."/>
        </authorList>
    </citation>
    <scope>NUCLEOTIDE SEQUENCE [LARGE SCALE GENOMIC DNA]</scope>
    <source>
        <strain evidence="1">Alpha-2009</strain>
        <tissue evidence="1">Whole body</tissue>
    </source>
</reference>
<sequence length="63" mass="7192">MSFLLKQTMQSPGITLFNVSTASFSIFNSVNRLYLRTSTSSPIEIHIDFTCNMINDLQHYFGL</sequence>
<proteinExistence type="predicted"/>
<accession>A0AAW2G6Z0</accession>